<feature type="transmembrane region" description="Helical" evidence="5">
    <location>
        <begin position="390"/>
        <end position="411"/>
    </location>
</feature>
<protein>
    <recommendedName>
        <fullName evidence="2">diguanylate cyclase</fullName>
        <ecNumber evidence="2">2.7.7.65</ecNumber>
    </recommendedName>
</protein>
<dbReference type="CDD" id="cd01949">
    <property type="entry name" value="GGDEF"/>
    <property type="match status" value="1"/>
</dbReference>
<feature type="transmembrane region" description="Helical" evidence="5">
    <location>
        <begin position="238"/>
        <end position="263"/>
    </location>
</feature>
<dbReference type="KEGG" id="tol:TOL_3261"/>
<dbReference type="AlphaFoldDB" id="M5DUV0"/>
<dbReference type="Proteomes" id="UP000011866">
    <property type="component" value="Chromosome"/>
</dbReference>
<name>M5DUV0_9GAMM</name>
<evidence type="ECO:0000313" key="8">
    <source>
        <dbReference type="Proteomes" id="UP000011866"/>
    </source>
</evidence>
<feature type="domain" description="GGDEF" evidence="6">
    <location>
        <begin position="485"/>
        <end position="616"/>
    </location>
</feature>
<gene>
    <name evidence="7" type="ORF">TOL_3261</name>
</gene>
<feature type="coiled-coil region" evidence="4">
    <location>
        <begin position="413"/>
        <end position="461"/>
    </location>
</feature>
<dbReference type="FunFam" id="3.30.70.270:FF:000001">
    <property type="entry name" value="Diguanylate cyclase domain protein"/>
    <property type="match status" value="1"/>
</dbReference>
<keyword evidence="5" id="KW-0812">Transmembrane</keyword>
<dbReference type="InterPro" id="IPR000160">
    <property type="entry name" value="GGDEF_dom"/>
</dbReference>
<dbReference type="PANTHER" id="PTHR45138:SF9">
    <property type="entry name" value="DIGUANYLATE CYCLASE DGCM-RELATED"/>
    <property type="match status" value="1"/>
</dbReference>
<reference evidence="7 8" key="1">
    <citation type="journal article" date="2013" name="Genome Announc.">
        <title>Genome Sequence of Thalassolituus oleivorans MIL-1 (DSM 14913T).</title>
        <authorList>
            <person name="Golyshin P.N."/>
            <person name="Werner J."/>
            <person name="Chernikova T.N."/>
            <person name="Tran H."/>
            <person name="Ferrer M."/>
            <person name="Yakimov M.M."/>
            <person name="Teeling H."/>
            <person name="Golyshina O.V."/>
        </authorList>
    </citation>
    <scope>NUCLEOTIDE SEQUENCE [LARGE SCALE GENOMIC DNA]</scope>
    <source>
        <strain evidence="7 8">MIL-1</strain>
    </source>
</reference>
<evidence type="ECO:0000256" key="2">
    <source>
        <dbReference type="ARBA" id="ARBA00012528"/>
    </source>
</evidence>
<accession>M5DUV0</accession>
<sequence>MQALGTKFIRFLLLILFSCLVLPSVSLGQDATPPQLAAENGYMDLGAIDWSNHLIRLDGDWSLIWGSLVPPEQWHSGIARVSHLPHSWSSMLGSSSDMPGQGVASYRLQLSGLSDRERMGLYIPEISTAFRLFANRQLVASGGVVSENLDEIKAYSGDQWALLPASVGGKVTLVLQVANAKHFSGGAWQSLTLGKASNIAERFNRMLVYEGVVAGLMLIMALLLLLEFAVDTRDRAGLWLGLFACVLGLRISISSHGALYWLFDFNFPWEWHIRLVYITMLLTPVFFFGWLRSCYPRDIHRRTLVILSIPYLASALLCLALEIAWFTALLHIFSLLILASVLIGSGWLLRALVRKRKGAWFLTLGLLCPAVAVVHDVLLVNREVQGEPWMYGGLVVFVLAQSINFLMFRVWQRRQIESLSRQLTQANRELEIRVSERTQDLKDKAEALQNANAQLQVLANIDALTGLLNRRAFIEQMKQLTGLHSQVAMLWIDLDKFKEVNDNFGHAAGDEVLRQFGALLRSLRRGQDRMGRLGGEEFALLLVDCDLDGAQRFVHRLFECLKDLQFTEWPEIEAVTASVGISVGSLRHDRWEELMSAADHAMYEVKHSGRNGFRVA</sequence>
<evidence type="ECO:0000313" key="7">
    <source>
        <dbReference type="EMBL" id="CCU73651.1"/>
    </source>
</evidence>
<dbReference type="InterPro" id="IPR043128">
    <property type="entry name" value="Rev_trsase/Diguanyl_cyclase"/>
</dbReference>
<dbReference type="InterPro" id="IPR050469">
    <property type="entry name" value="Diguanylate_Cyclase"/>
</dbReference>
<dbReference type="GO" id="GO:0052621">
    <property type="term" value="F:diguanylate cyclase activity"/>
    <property type="evidence" value="ECO:0007669"/>
    <property type="project" value="UniProtKB-EC"/>
</dbReference>
<evidence type="ECO:0000256" key="5">
    <source>
        <dbReference type="SAM" id="Phobius"/>
    </source>
</evidence>
<dbReference type="PANTHER" id="PTHR45138">
    <property type="entry name" value="REGULATORY COMPONENTS OF SENSORY TRANSDUCTION SYSTEM"/>
    <property type="match status" value="1"/>
</dbReference>
<dbReference type="Pfam" id="PF00990">
    <property type="entry name" value="GGDEF"/>
    <property type="match status" value="1"/>
</dbReference>
<keyword evidence="8" id="KW-1185">Reference proteome</keyword>
<proteinExistence type="predicted"/>
<feature type="transmembrane region" description="Helical" evidence="5">
    <location>
        <begin position="359"/>
        <end position="378"/>
    </location>
</feature>
<dbReference type="InterPro" id="IPR029787">
    <property type="entry name" value="Nucleotide_cyclase"/>
</dbReference>
<feature type="transmembrane region" description="Helical" evidence="5">
    <location>
        <begin position="275"/>
        <end position="291"/>
    </location>
</feature>
<dbReference type="PATRIC" id="fig|1298593.3.peg.3149"/>
<dbReference type="NCBIfam" id="TIGR00254">
    <property type="entry name" value="GGDEF"/>
    <property type="match status" value="1"/>
</dbReference>
<dbReference type="eggNOG" id="COG3706">
    <property type="taxonomic scope" value="Bacteria"/>
</dbReference>
<dbReference type="SMART" id="SM00267">
    <property type="entry name" value="GGDEF"/>
    <property type="match status" value="1"/>
</dbReference>
<feature type="transmembrane region" description="Helical" evidence="5">
    <location>
        <begin position="206"/>
        <end position="226"/>
    </location>
</feature>
<dbReference type="PROSITE" id="PS50887">
    <property type="entry name" value="GGDEF"/>
    <property type="match status" value="1"/>
</dbReference>
<dbReference type="EMBL" id="HF680312">
    <property type="protein sequence ID" value="CCU73651.1"/>
    <property type="molecule type" value="Genomic_DNA"/>
</dbReference>
<dbReference type="Gene3D" id="3.30.70.270">
    <property type="match status" value="1"/>
</dbReference>
<dbReference type="InterPro" id="IPR011623">
    <property type="entry name" value="7TMR_DISM_rcpt_extracell_dom1"/>
</dbReference>
<organism evidence="7 8">
    <name type="scientific">Thalassolituus oleivorans MIL-1</name>
    <dbReference type="NCBI Taxonomy" id="1298593"/>
    <lineage>
        <taxon>Bacteria</taxon>
        <taxon>Pseudomonadati</taxon>
        <taxon>Pseudomonadota</taxon>
        <taxon>Gammaproteobacteria</taxon>
        <taxon>Oceanospirillales</taxon>
        <taxon>Oceanospirillaceae</taxon>
        <taxon>Thalassolituus</taxon>
    </lineage>
</organism>
<comment type="cofactor">
    <cofactor evidence="1">
        <name>Mg(2+)</name>
        <dbReference type="ChEBI" id="CHEBI:18420"/>
    </cofactor>
</comment>
<dbReference type="STRING" id="187493.CN03_16285"/>
<feature type="transmembrane region" description="Helical" evidence="5">
    <location>
        <begin position="303"/>
        <end position="326"/>
    </location>
</feature>
<keyword evidence="5" id="KW-0472">Membrane</keyword>
<evidence type="ECO:0000256" key="1">
    <source>
        <dbReference type="ARBA" id="ARBA00001946"/>
    </source>
</evidence>
<dbReference type="HOGENOM" id="CLU_030706_0_0_6"/>
<dbReference type="SUPFAM" id="SSF55073">
    <property type="entry name" value="Nucleotide cyclase"/>
    <property type="match status" value="1"/>
</dbReference>
<dbReference type="EC" id="2.7.7.65" evidence="2"/>
<evidence type="ECO:0000256" key="4">
    <source>
        <dbReference type="SAM" id="Coils"/>
    </source>
</evidence>
<keyword evidence="4" id="KW-0175">Coiled coil</keyword>
<dbReference type="Pfam" id="PF07695">
    <property type="entry name" value="7TMR-DISM_7TM"/>
    <property type="match status" value="1"/>
</dbReference>
<keyword evidence="5" id="KW-1133">Transmembrane helix</keyword>
<evidence type="ECO:0000259" key="6">
    <source>
        <dbReference type="PROSITE" id="PS50887"/>
    </source>
</evidence>
<feature type="transmembrane region" description="Helical" evidence="5">
    <location>
        <begin position="332"/>
        <end position="352"/>
    </location>
</feature>
<evidence type="ECO:0000256" key="3">
    <source>
        <dbReference type="ARBA" id="ARBA00034247"/>
    </source>
</evidence>
<comment type="catalytic activity">
    <reaction evidence="3">
        <text>2 GTP = 3',3'-c-di-GMP + 2 diphosphate</text>
        <dbReference type="Rhea" id="RHEA:24898"/>
        <dbReference type="ChEBI" id="CHEBI:33019"/>
        <dbReference type="ChEBI" id="CHEBI:37565"/>
        <dbReference type="ChEBI" id="CHEBI:58805"/>
        <dbReference type="EC" id="2.7.7.65"/>
    </reaction>
</comment>